<gene>
    <name evidence="2" type="ORF">TCIL3000_11_9550</name>
</gene>
<feature type="compositionally biased region" description="Low complexity" evidence="1">
    <location>
        <begin position="139"/>
        <end position="148"/>
    </location>
</feature>
<accession>G0V1G9</accession>
<evidence type="ECO:0000256" key="1">
    <source>
        <dbReference type="SAM" id="MobiDB-lite"/>
    </source>
</evidence>
<name>G0V1G9_TRYCI</name>
<feature type="non-terminal residue" evidence="2">
    <location>
        <position position="158"/>
    </location>
</feature>
<sequence>MGNQLAAATVVNVSDVTSSLELVAPLSCEHRNYFRSFLCSKDASATVPSDTLRSLYSIPHNGQREHTAPSLRQSNRAGSTELVLKVFVRTLYKEEEQQLVEFCYNHLLEIDRRMVSGRSPAVQSPGPCGNTVSRDALDGTDSSGCSTGGAPSPCNVLF</sequence>
<reference evidence="2" key="1">
    <citation type="journal article" date="2012" name="Proc. Natl. Acad. Sci. U.S.A.">
        <title>Antigenic diversity is generated by distinct evolutionary mechanisms in African trypanosome species.</title>
        <authorList>
            <person name="Jackson A.P."/>
            <person name="Berry A."/>
            <person name="Aslett M."/>
            <person name="Allison H.C."/>
            <person name="Burton P."/>
            <person name="Vavrova-Anderson J."/>
            <person name="Brown R."/>
            <person name="Browne H."/>
            <person name="Corton N."/>
            <person name="Hauser H."/>
            <person name="Gamble J."/>
            <person name="Gilderthorp R."/>
            <person name="Marcello L."/>
            <person name="McQuillan J."/>
            <person name="Otto T.D."/>
            <person name="Quail M.A."/>
            <person name="Sanders M.J."/>
            <person name="van Tonder A."/>
            <person name="Ginger M.L."/>
            <person name="Field M.C."/>
            <person name="Barry J.D."/>
            <person name="Hertz-Fowler C."/>
            <person name="Berriman M."/>
        </authorList>
    </citation>
    <scope>NUCLEOTIDE SEQUENCE</scope>
    <source>
        <strain evidence="2">IL3000</strain>
    </source>
</reference>
<dbReference type="AlphaFoldDB" id="G0V1G9"/>
<dbReference type="EMBL" id="HE575324">
    <property type="protein sequence ID" value="CCC95490.1"/>
    <property type="molecule type" value="Genomic_DNA"/>
</dbReference>
<proteinExistence type="predicted"/>
<organism evidence="2">
    <name type="scientific">Trypanosoma congolense (strain IL3000)</name>
    <dbReference type="NCBI Taxonomy" id="1068625"/>
    <lineage>
        <taxon>Eukaryota</taxon>
        <taxon>Discoba</taxon>
        <taxon>Euglenozoa</taxon>
        <taxon>Kinetoplastea</taxon>
        <taxon>Metakinetoplastina</taxon>
        <taxon>Trypanosomatida</taxon>
        <taxon>Trypanosomatidae</taxon>
        <taxon>Trypanosoma</taxon>
        <taxon>Nannomonas</taxon>
    </lineage>
</organism>
<dbReference type="VEuPathDB" id="TriTrypDB:TcIL3000.11.9550"/>
<protein>
    <submittedName>
        <fullName evidence="2">Uncharacterized protein TCIL3000_11_9550</fullName>
    </submittedName>
</protein>
<evidence type="ECO:0000313" key="2">
    <source>
        <dbReference type="EMBL" id="CCC95490.1"/>
    </source>
</evidence>
<feature type="region of interest" description="Disordered" evidence="1">
    <location>
        <begin position="118"/>
        <end position="148"/>
    </location>
</feature>